<sequence length="93" mass="10611">MKDSTGSPMAKRSKQDDSSSMDRTLKMRDGPFYKTFSVFNPKMAITSRRIRSSTRFIHHSATPNAVLIEILSQEIPYHSTYGCISFKRHLVKG</sequence>
<dbReference type="AlphaFoldDB" id="A0A6A5GIK7"/>
<comment type="caution">
    <text evidence="2">The sequence shown here is derived from an EMBL/GenBank/DDBJ whole genome shotgun (WGS) entry which is preliminary data.</text>
</comment>
<feature type="region of interest" description="Disordered" evidence="1">
    <location>
        <begin position="1"/>
        <end position="25"/>
    </location>
</feature>
<evidence type="ECO:0000313" key="3">
    <source>
        <dbReference type="Proteomes" id="UP000483820"/>
    </source>
</evidence>
<gene>
    <name evidence="2" type="ORF">GCK72_021076</name>
</gene>
<dbReference type="CTD" id="78777096"/>
<organism evidence="2 3">
    <name type="scientific">Caenorhabditis remanei</name>
    <name type="common">Caenorhabditis vulgaris</name>
    <dbReference type="NCBI Taxonomy" id="31234"/>
    <lineage>
        <taxon>Eukaryota</taxon>
        <taxon>Metazoa</taxon>
        <taxon>Ecdysozoa</taxon>
        <taxon>Nematoda</taxon>
        <taxon>Chromadorea</taxon>
        <taxon>Rhabditida</taxon>
        <taxon>Rhabditina</taxon>
        <taxon>Rhabditomorpha</taxon>
        <taxon>Rhabditoidea</taxon>
        <taxon>Rhabditidae</taxon>
        <taxon>Peloderinae</taxon>
        <taxon>Caenorhabditis</taxon>
    </lineage>
</organism>
<dbReference type="EMBL" id="WUAV01000005">
    <property type="protein sequence ID" value="KAF1754513.1"/>
    <property type="molecule type" value="Genomic_DNA"/>
</dbReference>
<evidence type="ECO:0000256" key="1">
    <source>
        <dbReference type="SAM" id="MobiDB-lite"/>
    </source>
</evidence>
<dbReference type="KEGG" id="crq:GCK72_021076"/>
<dbReference type="GeneID" id="78777096"/>
<dbReference type="RefSeq" id="XP_053582914.1">
    <property type="nucleotide sequence ID" value="XM_053734001.1"/>
</dbReference>
<protein>
    <submittedName>
        <fullName evidence="2">Uncharacterized protein</fullName>
    </submittedName>
</protein>
<reference evidence="2 3" key="1">
    <citation type="submission" date="2019-12" db="EMBL/GenBank/DDBJ databases">
        <title>Chromosome-level assembly of the Caenorhabditis remanei genome.</title>
        <authorList>
            <person name="Teterina A.A."/>
            <person name="Willis J.H."/>
            <person name="Phillips P.C."/>
        </authorList>
    </citation>
    <scope>NUCLEOTIDE SEQUENCE [LARGE SCALE GENOMIC DNA]</scope>
    <source>
        <strain evidence="2 3">PX506</strain>
        <tissue evidence="2">Whole organism</tissue>
    </source>
</reference>
<name>A0A6A5GIK7_CAERE</name>
<accession>A0A6A5GIK7</accession>
<dbReference type="Proteomes" id="UP000483820">
    <property type="component" value="Chromosome V"/>
</dbReference>
<proteinExistence type="predicted"/>
<evidence type="ECO:0000313" key="2">
    <source>
        <dbReference type="EMBL" id="KAF1754513.1"/>
    </source>
</evidence>